<gene>
    <name evidence="4" type="primary">LOC106807938</name>
</gene>
<protein>
    <recommendedName>
        <fullName evidence="1">SPRY domain-containing protein 7</fullName>
    </recommendedName>
</protein>
<dbReference type="InterPro" id="IPR013320">
    <property type="entry name" value="ConA-like_dom_sf"/>
</dbReference>
<dbReference type="SMART" id="SM00449">
    <property type="entry name" value="SPRY"/>
    <property type="match status" value="1"/>
</dbReference>
<feature type="domain" description="B30.2/SPRY" evidence="2">
    <location>
        <begin position="1"/>
        <end position="182"/>
    </location>
</feature>
<dbReference type="InterPro" id="IPR001870">
    <property type="entry name" value="B30.2/SPRY"/>
</dbReference>
<organism evidence="3 4">
    <name type="scientific">Priapulus caudatus</name>
    <name type="common">Priapulid worm</name>
    <dbReference type="NCBI Taxonomy" id="37621"/>
    <lineage>
        <taxon>Eukaryota</taxon>
        <taxon>Metazoa</taxon>
        <taxon>Ecdysozoa</taxon>
        <taxon>Scalidophora</taxon>
        <taxon>Priapulida</taxon>
        <taxon>Priapulimorpha</taxon>
        <taxon>Priapulimorphida</taxon>
        <taxon>Priapulidae</taxon>
        <taxon>Priapulus</taxon>
    </lineage>
</organism>
<dbReference type="RefSeq" id="XP_014665938.1">
    <property type="nucleotide sequence ID" value="XM_014810452.1"/>
</dbReference>
<evidence type="ECO:0000313" key="3">
    <source>
        <dbReference type="Proteomes" id="UP000695022"/>
    </source>
</evidence>
<dbReference type="InterPro" id="IPR035766">
    <property type="entry name" value="SPRYD7"/>
</dbReference>
<dbReference type="InterPro" id="IPR043136">
    <property type="entry name" value="B30.2/SPRY_sf"/>
</dbReference>
<evidence type="ECO:0000256" key="1">
    <source>
        <dbReference type="ARBA" id="ARBA00021772"/>
    </source>
</evidence>
<name>A0ABM1E167_PRICU</name>
<dbReference type="Pfam" id="PF00622">
    <property type="entry name" value="SPRY"/>
    <property type="match status" value="1"/>
</dbReference>
<evidence type="ECO:0000313" key="4">
    <source>
        <dbReference type="RefSeq" id="XP_014665938.1"/>
    </source>
</evidence>
<dbReference type="SUPFAM" id="SSF49899">
    <property type="entry name" value="Concanavalin A-like lectins/glucanases"/>
    <property type="match status" value="1"/>
</dbReference>
<dbReference type="PROSITE" id="PS50188">
    <property type="entry name" value="B302_SPRY"/>
    <property type="match status" value="1"/>
</dbReference>
<dbReference type="Proteomes" id="UP000695022">
    <property type="component" value="Unplaced"/>
</dbReference>
<sequence length="196" mass="21882">METCLYCVRQCFGAGRYNSGHTRLKEPPSVVLDTSYMGSDVVIVKNGRRICGSGAALANVPIVQDKAYFEVKLQQTGSWGIGLATRRADLNRLPLGDNEDSWVLRCDGKVYSNNQERARLTDVPNEGDVIGLSYDHIEMNFYLNGKNMQCPVTGIRGMLYPVFYVDDGAIMDVVFNEFFHPPPSGFNKIMIEQSLL</sequence>
<dbReference type="CDD" id="cd12880">
    <property type="entry name" value="SPRYD7"/>
    <property type="match status" value="1"/>
</dbReference>
<proteinExistence type="predicted"/>
<keyword evidence="3" id="KW-1185">Reference proteome</keyword>
<dbReference type="GeneID" id="106807938"/>
<reference evidence="4" key="1">
    <citation type="submission" date="2025-08" db="UniProtKB">
        <authorList>
            <consortium name="RefSeq"/>
        </authorList>
    </citation>
    <scope>IDENTIFICATION</scope>
</reference>
<dbReference type="InterPro" id="IPR003877">
    <property type="entry name" value="SPRY_dom"/>
</dbReference>
<evidence type="ECO:0000259" key="2">
    <source>
        <dbReference type="PROSITE" id="PS50188"/>
    </source>
</evidence>
<dbReference type="Gene3D" id="2.60.120.920">
    <property type="match status" value="1"/>
</dbReference>
<dbReference type="PANTHER" id="PTHR20951">
    <property type="entry name" value="C13ORF1 PROTEIN-RELATED"/>
    <property type="match status" value="1"/>
</dbReference>
<accession>A0ABM1E167</accession>
<dbReference type="PANTHER" id="PTHR20951:SF2">
    <property type="entry name" value="SPRY DOMAIN-CONTAINING PROTEIN 7"/>
    <property type="match status" value="1"/>
</dbReference>